<gene>
    <name evidence="2" type="ORF">Bca52824_072525</name>
</gene>
<dbReference type="InterPro" id="IPR001830">
    <property type="entry name" value="Glyco_trans_20"/>
</dbReference>
<dbReference type="OrthoDB" id="1712866at2759"/>
<dbReference type="PANTHER" id="PTHR10788">
    <property type="entry name" value="TREHALOSE-6-PHOSPHATE SYNTHASE"/>
    <property type="match status" value="1"/>
</dbReference>
<proteinExistence type="predicted"/>
<dbReference type="EMBL" id="JAAMPC010000014">
    <property type="protein sequence ID" value="KAG2265446.1"/>
    <property type="molecule type" value="Genomic_DNA"/>
</dbReference>
<name>A0A8X7U707_BRACI</name>
<comment type="caution">
    <text evidence="2">The sequence shown here is derived from an EMBL/GenBank/DDBJ whole genome shotgun (WGS) entry which is preliminary data.</text>
</comment>
<feature type="chain" id="PRO_5036466061" evidence="1">
    <location>
        <begin position="23"/>
        <end position="65"/>
    </location>
</feature>
<dbReference type="GO" id="GO:0004805">
    <property type="term" value="F:trehalose-phosphatase activity"/>
    <property type="evidence" value="ECO:0007669"/>
    <property type="project" value="TreeGrafter"/>
</dbReference>
<reference evidence="2 3" key="1">
    <citation type="submission" date="2020-02" db="EMBL/GenBank/DDBJ databases">
        <authorList>
            <person name="Ma Q."/>
            <person name="Huang Y."/>
            <person name="Song X."/>
            <person name="Pei D."/>
        </authorList>
    </citation>
    <scope>NUCLEOTIDE SEQUENCE [LARGE SCALE GENOMIC DNA]</scope>
    <source>
        <strain evidence="2">Sxm20200214</strain>
        <tissue evidence="2">Leaf</tissue>
    </source>
</reference>
<organism evidence="2 3">
    <name type="scientific">Brassica carinata</name>
    <name type="common">Ethiopian mustard</name>
    <name type="synonym">Abyssinian cabbage</name>
    <dbReference type="NCBI Taxonomy" id="52824"/>
    <lineage>
        <taxon>Eukaryota</taxon>
        <taxon>Viridiplantae</taxon>
        <taxon>Streptophyta</taxon>
        <taxon>Embryophyta</taxon>
        <taxon>Tracheophyta</taxon>
        <taxon>Spermatophyta</taxon>
        <taxon>Magnoliopsida</taxon>
        <taxon>eudicotyledons</taxon>
        <taxon>Gunneridae</taxon>
        <taxon>Pentapetalae</taxon>
        <taxon>rosids</taxon>
        <taxon>malvids</taxon>
        <taxon>Brassicales</taxon>
        <taxon>Brassicaceae</taxon>
        <taxon>Brassiceae</taxon>
        <taxon>Brassica</taxon>
    </lineage>
</organism>
<protein>
    <submittedName>
        <fullName evidence="2">Uncharacterized protein</fullName>
    </submittedName>
</protein>
<evidence type="ECO:0000256" key="1">
    <source>
        <dbReference type="SAM" id="SignalP"/>
    </source>
</evidence>
<dbReference type="AlphaFoldDB" id="A0A8X7U707"/>
<dbReference type="Gene3D" id="3.40.50.2000">
    <property type="entry name" value="Glycogen Phosphorylase B"/>
    <property type="match status" value="1"/>
</dbReference>
<dbReference type="GO" id="GO:0005992">
    <property type="term" value="P:trehalose biosynthetic process"/>
    <property type="evidence" value="ECO:0007669"/>
    <property type="project" value="InterPro"/>
</dbReference>
<dbReference type="Proteomes" id="UP000886595">
    <property type="component" value="Unassembled WGS sequence"/>
</dbReference>
<keyword evidence="3" id="KW-1185">Reference proteome</keyword>
<feature type="signal peptide" evidence="1">
    <location>
        <begin position="1"/>
        <end position="22"/>
    </location>
</feature>
<keyword evidence="1" id="KW-0732">Signal</keyword>
<evidence type="ECO:0000313" key="3">
    <source>
        <dbReference type="Proteomes" id="UP000886595"/>
    </source>
</evidence>
<dbReference type="Pfam" id="PF00982">
    <property type="entry name" value="Glyco_transf_20"/>
    <property type="match status" value="1"/>
</dbReference>
<accession>A0A8X7U707</accession>
<dbReference type="PANTHER" id="PTHR10788:SF14">
    <property type="entry name" value="ALPHA,ALPHA-TREHALOSE-PHOSPHATE SYNTHASE [UDP-FORMING] 9-RELATED"/>
    <property type="match status" value="1"/>
</dbReference>
<sequence>MIYHARACLWFLSLVAISLSGAIRVNPWGVEDVAEAVNLALKMSEAEKQLRHEENYHYVSIHDVA</sequence>
<evidence type="ECO:0000313" key="2">
    <source>
        <dbReference type="EMBL" id="KAG2265446.1"/>
    </source>
</evidence>
<dbReference type="SUPFAM" id="SSF53756">
    <property type="entry name" value="UDP-Glycosyltransferase/glycogen phosphorylase"/>
    <property type="match status" value="1"/>
</dbReference>
<dbReference type="GO" id="GO:0005829">
    <property type="term" value="C:cytosol"/>
    <property type="evidence" value="ECO:0007669"/>
    <property type="project" value="TreeGrafter"/>
</dbReference>